<proteinExistence type="predicted"/>
<keyword evidence="2" id="KW-1185">Reference proteome</keyword>
<name>A0A8T1V8K7_9STRA</name>
<dbReference type="AlphaFoldDB" id="A0A8T1V8K7"/>
<sequence length="105" mass="11377">MIIVLNRFTESDRTVLVWRCLVHGEGEFAGTVLDETGWCVLQPASSGSLESTAIRTCVHSAPVHLGANKAVVDERDEVFANAVISSSQQDSVKLAHLMDQLLLNA</sequence>
<accession>A0A8T1V8K7</accession>
<evidence type="ECO:0000313" key="2">
    <source>
        <dbReference type="Proteomes" id="UP000694044"/>
    </source>
</evidence>
<gene>
    <name evidence="1" type="ORF">PHYPSEUDO_011758</name>
</gene>
<organism evidence="1 2">
    <name type="scientific">Phytophthora pseudosyringae</name>
    <dbReference type="NCBI Taxonomy" id="221518"/>
    <lineage>
        <taxon>Eukaryota</taxon>
        <taxon>Sar</taxon>
        <taxon>Stramenopiles</taxon>
        <taxon>Oomycota</taxon>
        <taxon>Peronosporomycetes</taxon>
        <taxon>Peronosporales</taxon>
        <taxon>Peronosporaceae</taxon>
        <taxon>Phytophthora</taxon>
    </lineage>
</organism>
<comment type="caution">
    <text evidence="1">The sequence shown here is derived from an EMBL/GenBank/DDBJ whole genome shotgun (WGS) entry which is preliminary data.</text>
</comment>
<dbReference type="Proteomes" id="UP000694044">
    <property type="component" value="Unassembled WGS sequence"/>
</dbReference>
<dbReference type="EMBL" id="JAGDFM010000538">
    <property type="protein sequence ID" value="KAG7377361.1"/>
    <property type="molecule type" value="Genomic_DNA"/>
</dbReference>
<evidence type="ECO:0000313" key="1">
    <source>
        <dbReference type="EMBL" id="KAG7377361.1"/>
    </source>
</evidence>
<protein>
    <submittedName>
        <fullName evidence="1">Uncharacterized protein</fullName>
    </submittedName>
</protein>
<dbReference type="OrthoDB" id="113382at2759"/>
<reference evidence="1" key="1">
    <citation type="submission" date="2021-02" db="EMBL/GenBank/DDBJ databases">
        <authorList>
            <person name="Palmer J.M."/>
        </authorList>
    </citation>
    <scope>NUCLEOTIDE SEQUENCE</scope>
    <source>
        <strain evidence="1">SCRP734</strain>
    </source>
</reference>